<dbReference type="Proteomes" id="UP000007322">
    <property type="component" value="Chromosome 1"/>
</dbReference>
<evidence type="ECO:0000256" key="4">
    <source>
        <dbReference type="ARBA" id="ARBA00022737"/>
    </source>
</evidence>
<dbReference type="STRING" id="573729.G2PZU9"/>
<dbReference type="PROSITE" id="PS50082">
    <property type="entry name" value="WD_REPEATS_2"/>
    <property type="match status" value="1"/>
</dbReference>
<gene>
    <name evidence="9" type="ORF">MYCTH_2295948</name>
</gene>
<evidence type="ECO:0000313" key="9">
    <source>
        <dbReference type="EMBL" id="AEO53972.1"/>
    </source>
</evidence>
<reference evidence="9 10" key="1">
    <citation type="journal article" date="2011" name="Nat. Biotechnol.">
        <title>Comparative genomic analysis of the thermophilic biomass-degrading fungi Myceliophthora thermophila and Thielavia terrestris.</title>
        <authorList>
            <person name="Berka R.M."/>
            <person name="Grigoriev I.V."/>
            <person name="Otillar R."/>
            <person name="Salamov A."/>
            <person name="Grimwood J."/>
            <person name="Reid I."/>
            <person name="Ishmael N."/>
            <person name="John T."/>
            <person name="Darmond C."/>
            <person name="Moisan M.-C."/>
            <person name="Henrissat B."/>
            <person name="Coutinho P.M."/>
            <person name="Lombard V."/>
            <person name="Natvig D.O."/>
            <person name="Lindquist E."/>
            <person name="Schmutz J."/>
            <person name="Lucas S."/>
            <person name="Harris P."/>
            <person name="Powlowski J."/>
            <person name="Bellemare A."/>
            <person name="Taylor D."/>
            <person name="Butler G."/>
            <person name="de Vries R.P."/>
            <person name="Allijn I.E."/>
            <person name="van den Brink J."/>
            <person name="Ushinsky S."/>
            <person name="Storms R."/>
            <person name="Powell A.J."/>
            <person name="Paulsen I.T."/>
            <person name="Elbourne L.D.H."/>
            <person name="Baker S.E."/>
            <person name="Magnuson J."/>
            <person name="LaBoissiere S."/>
            <person name="Clutterbuck A.J."/>
            <person name="Martinez D."/>
            <person name="Wogulis M."/>
            <person name="de Leon A.L."/>
            <person name="Rey M.W."/>
            <person name="Tsang A."/>
        </authorList>
    </citation>
    <scope>NUCLEOTIDE SEQUENCE [LARGE SCALE GENOMIC DNA]</scope>
    <source>
        <strain evidence="10">ATCC 42464 / BCRC 31852 / DSM 1799</strain>
    </source>
</reference>
<comment type="similarity">
    <text evidence="6">Belongs to the WD repeat TRM82 family.</text>
</comment>
<dbReference type="eggNOG" id="KOG3914">
    <property type="taxonomic scope" value="Eukaryota"/>
</dbReference>
<dbReference type="PANTHER" id="PTHR16288">
    <property type="entry name" value="WD40 REPEAT PROTEIN 4"/>
    <property type="match status" value="1"/>
</dbReference>
<name>G2PZU9_THET4</name>
<evidence type="ECO:0000256" key="7">
    <source>
        <dbReference type="PROSITE-ProRule" id="PRU00221"/>
    </source>
</evidence>
<dbReference type="UniPathway" id="UPA00989"/>
<proteinExistence type="inferred from homology"/>
<dbReference type="SUPFAM" id="SSF50978">
    <property type="entry name" value="WD40 repeat-like"/>
    <property type="match status" value="1"/>
</dbReference>
<dbReference type="InParanoid" id="G2PZU9"/>
<sequence>MILPFHLVKVCGGVIFAAQGCDIHSFNSDFKHISTWKYPVQNPNESSGASKDAPQDSPAPEEPPTKRRKVESGAGSEASVKDLDQGAGSENGRPKSKKAAQYDVPANERPFVQGLYATADGRHLIAITGSDKTIWVFEHDGAGNLKQRSQRQVAPWSVHTIFHGSPLTTSPRAMPKRPCSLTLTRDNRTILSADKFGDVYALPLVPSPTATPSPAPATQPPSRCSTPSTPAAAYKPQATELTVHTKRNLKALENQKISLDRKARQQEQEQQAPQRPQFEHTLLLGHVSMLTAICVGVAAASTTTTTTNTTSGASSAGQDEARVREYIITADRDEHIRVSRGIPQAHVIEGYCLGHEDFVSRLCVAPGGKEDILISGGGDDYLFVWDWARCRLLGKAGVLEHVKGVVAGEEGANKVAVTRVFACRWEGGVGVFVIVERVPALFRYGLLGDNTLVHRETIPLPGNPLDVDAFDIGGASPRLLVALHPKTSTEVGSSSSLVALDKEEAGWRQTPLVDSLATGSSSDISETELQKILYSTESLRKLSDFD</sequence>
<protein>
    <submittedName>
        <fullName evidence="9">Uncharacterized protein</fullName>
    </submittedName>
</protein>
<dbReference type="FunCoup" id="G2PZU9">
    <property type="interactions" value="251"/>
</dbReference>
<feature type="compositionally biased region" description="Pro residues" evidence="8">
    <location>
        <begin position="207"/>
        <end position="219"/>
    </location>
</feature>
<dbReference type="RefSeq" id="XP_003659217.1">
    <property type="nucleotide sequence ID" value="XM_003659169.1"/>
</dbReference>
<dbReference type="KEGG" id="mtm:MYCTH_2295948"/>
<dbReference type="GO" id="GO:0005829">
    <property type="term" value="C:cytosol"/>
    <property type="evidence" value="ECO:0007669"/>
    <property type="project" value="TreeGrafter"/>
</dbReference>
<comment type="function">
    <text evidence="6">Required for the formation of N(7)-methylguanine at position 46 (m7G46) in tRNA. In the complex, it is required to stabilize and induce conformational changes of the catalytic subunit.</text>
</comment>
<dbReference type="InterPro" id="IPR001680">
    <property type="entry name" value="WD40_rpt"/>
</dbReference>
<dbReference type="Gene3D" id="2.130.10.10">
    <property type="entry name" value="YVTN repeat-like/Quinoprotein amine dehydrogenase"/>
    <property type="match status" value="1"/>
</dbReference>
<dbReference type="GO" id="GO:0005634">
    <property type="term" value="C:nucleus"/>
    <property type="evidence" value="ECO:0007669"/>
    <property type="project" value="UniProtKB-SubCell"/>
</dbReference>
<accession>G2PZU9</accession>
<keyword evidence="5 6" id="KW-0539">Nucleus</keyword>
<keyword evidence="10" id="KW-1185">Reference proteome</keyword>
<evidence type="ECO:0000256" key="6">
    <source>
        <dbReference type="HAMAP-Rule" id="MF_03056"/>
    </source>
</evidence>
<feature type="region of interest" description="Disordered" evidence="8">
    <location>
        <begin position="207"/>
        <end position="235"/>
    </location>
</feature>
<feature type="region of interest" description="Disordered" evidence="8">
    <location>
        <begin position="41"/>
        <end position="104"/>
    </location>
</feature>
<organism evidence="9 10">
    <name type="scientific">Thermothelomyces thermophilus (strain ATCC 42464 / BCRC 31852 / DSM 1799)</name>
    <name type="common">Sporotrichum thermophile</name>
    <dbReference type="NCBI Taxonomy" id="573729"/>
    <lineage>
        <taxon>Eukaryota</taxon>
        <taxon>Fungi</taxon>
        <taxon>Dikarya</taxon>
        <taxon>Ascomycota</taxon>
        <taxon>Pezizomycotina</taxon>
        <taxon>Sordariomycetes</taxon>
        <taxon>Sordariomycetidae</taxon>
        <taxon>Sordariales</taxon>
        <taxon>Chaetomiaceae</taxon>
        <taxon>Thermothelomyces</taxon>
    </lineage>
</organism>
<evidence type="ECO:0000313" key="10">
    <source>
        <dbReference type="Proteomes" id="UP000007322"/>
    </source>
</evidence>
<dbReference type="OMA" id="SERCMPK"/>
<dbReference type="InterPro" id="IPR036322">
    <property type="entry name" value="WD40_repeat_dom_sf"/>
</dbReference>
<dbReference type="InterPro" id="IPR015943">
    <property type="entry name" value="WD40/YVTN_repeat-like_dom_sf"/>
</dbReference>
<keyword evidence="3 6" id="KW-0819">tRNA processing</keyword>
<comment type="subcellular location">
    <subcellularLocation>
        <location evidence="1 6">Nucleus</location>
    </subcellularLocation>
</comment>
<dbReference type="GO" id="GO:0043527">
    <property type="term" value="C:tRNA methyltransferase complex"/>
    <property type="evidence" value="ECO:0007669"/>
    <property type="project" value="TreeGrafter"/>
</dbReference>
<comment type="pathway">
    <text evidence="6">tRNA modification; N(7)-methylguanine-tRNA biosynthesis.</text>
</comment>
<evidence type="ECO:0000256" key="1">
    <source>
        <dbReference type="ARBA" id="ARBA00004123"/>
    </source>
</evidence>
<feature type="repeat" description="WD" evidence="7">
    <location>
        <begin position="352"/>
        <end position="386"/>
    </location>
</feature>
<evidence type="ECO:0000256" key="8">
    <source>
        <dbReference type="SAM" id="MobiDB-lite"/>
    </source>
</evidence>
<dbReference type="GeneID" id="11508131"/>
<dbReference type="VEuPathDB" id="FungiDB:MYCTH_2295948"/>
<dbReference type="HOGENOM" id="CLU_022082_0_0_1"/>
<keyword evidence="4 6" id="KW-0677">Repeat</keyword>
<evidence type="ECO:0000256" key="2">
    <source>
        <dbReference type="ARBA" id="ARBA00022574"/>
    </source>
</evidence>
<dbReference type="GO" id="GO:0106004">
    <property type="term" value="P:tRNA (guanine-N7)-methylation"/>
    <property type="evidence" value="ECO:0007669"/>
    <property type="project" value="UniProtKB-UniRule"/>
</dbReference>
<evidence type="ECO:0000256" key="3">
    <source>
        <dbReference type="ARBA" id="ARBA00022694"/>
    </source>
</evidence>
<evidence type="ECO:0000256" key="5">
    <source>
        <dbReference type="ARBA" id="ARBA00023242"/>
    </source>
</evidence>
<dbReference type="EMBL" id="CP003002">
    <property type="protein sequence ID" value="AEO53972.1"/>
    <property type="molecule type" value="Genomic_DNA"/>
</dbReference>
<dbReference type="HAMAP" id="MF_03056">
    <property type="entry name" value="TRM82"/>
    <property type="match status" value="1"/>
</dbReference>
<dbReference type="OrthoDB" id="339900at2759"/>
<dbReference type="InterPro" id="IPR028884">
    <property type="entry name" value="Trm82"/>
</dbReference>
<dbReference type="SMART" id="SM00320">
    <property type="entry name" value="WD40"/>
    <property type="match status" value="2"/>
</dbReference>
<keyword evidence="2 6" id="KW-0853">WD repeat</keyword>
<dbReference type="AlphaFoldDB" id="G2PZU9"/>
<dbReference type="PANTHER" id="PTHR16288:SF0">
    <property type="entry name" value="TRNA (GUANINE-N(7)-)-METHYLTRANSFERASE NON-CATALYTIC SUBUNIT WDR4"/>
    <property type="match status" value="1"/>
</dbReference>